<dbReference type="OrthoDB" id="6624028at2"/>
<evidence type="ECO:0000313" key="1">
    <source>
        <dbReference type="EMBL" id="TCV04150.1"/>
    </source>
</evidence>
<accession>A0A4V2VSY5</accession>
<organism evidence="1 2">
    <name type="scientific">Samsonia erythrinae</name>
    <dbReference type="NCBI Taxonomy" id="160434"/>
    <lineage>
        <taxon>Bacteria</taxon>
        <taxon>Pseudomonadati</taxon>
        <taxon>Pseudomonadota</taxon>
        <taxon>Gammaproteobacteria</taxon>
        <taxon>Enterobacterales</taxon>
        <taxon>Pectobacteriaceae</taxon>
        <taxon>Samsonia</taxon>
    </lineage>
</organism>
<comment type="caution">
    <text evidence="1">The sequence shown here is derived from an EMBL/GenBank/DDBJ whole genome shotgun (WGS) entry which is preliminary data.</text>
</comment>
<dbReference type="Proteomes" id="UP000295433">
    <property type="component" value="Unassembled WGS sequence"/>
</dbReference>
<reference evidence="1 2" key="1">
    <citation type="submission" date="2019-03" db="EMBL/GenBank/DDBJ databases">
        <title>Genomic Encyclopedia of Type Strains, Phase IV (KMG-IV): sequencing the most valuable type-strain genomes for metagenomic binning, comparative biology and taxonomic classification.</title>
        <authorList>
            <person name="Goeker M."/>
        </authorList>
    </citation>
    <scope>NUCLEOTIDE SEQUENCE [LARGE SCALE GENOMIC DNA]</scope>
    <source>
        <strain evidence="1 2">DSM 16730</strain>
    </source>
</reference>
<dbReference type="EMBL" id="SMBY01000011">
    <property type="protein sequence ID" value="TCV04150.1"/>
    <property type="molecule type" value="Genomic_DNA"/>
</dbReference>
<evidence type="ECO:0000313" key="2">
    <source>
        <dbReference type="Proteomes" id="UP000295433"/>
    </source>
</evidence>
<gene>
    <name evidence="1" type="ORF">EDC54_11118</name>
</gene>
<dbReference type="AlphaFoldDB" id="A0A4V2VSY5"/>
<protein>
    <submittedName>
        <fullName evidence="1">Uncharacterized protein</fullName>
    </submittedName>
</protein>
<keyword evidence="2" id="KW-1185">Reference proteome</keyword>
<proteinExistence type="predicted"/>
<dbReference type="RefSeq" id="WP_132457835.1">
    <property type="nucleotide sequence ID" value="NZ_JAWIZJ010000011.1"/>
</dbReference>
<name>A0A4V2VSY5_9GAMM</name>
<sequence>MSKDTMGINKSTELFYDLACRSFAASWNMFMEVNGDGDANDYLDDPDFMSPFIIHVINHIQNNFERFTAQEGNSGDINQVNFELVAAMLVGYSENFRKY</sequence>